<dbReference type="GO" id="GO:0042162">
    <property type="term" value="F:telomeric DNA binding"/>
    <property type="evidence" value="ECO:0007669"/>
    <property type="project" value="TreeGrafter"/>
</dbReference>
<keyword evidence="5" id="KW-1185">Reference proteome</keyword>
<reference evidence="6 7" key="1">
    <citation type="submission" date="2025-04" db="UniProtKB">
        <authorList>
            <consortium name="RefSeq"/>
        </authorList>
    </citation>
    <scope>IDENTIFICATION</scope>
    <source>
        <strain evidence="6 7">OHB3-1</strain>
    </source>
</reference>
<dbReference type="RefSeq" id="XP_022139976.1">
    <property type="nucleotide sequence ID" value="XM_022284284.1"/>
</dbReference>
<dbReference type="PANTHER" id="PTHR15696">
    <property type="entry name" value="SMG-7 SUPPRESSOR WITH MORPHOLOGICAL EFFECT ON GENITALIA PROTEIN 7"/>
    <property type="match status" value="1"/>
</dbReference>
<protein>
    <submittedName>
        <fullName evidence="6 7">Protein SMG7L isoform X1</fullName>
    </submittedName>
</protein>
<dbReference type="GO" id="GO:0005697">
    <property type="term" value="C:telomerase holoenzyme complex"/>
    <property type="evidence" value="ECO:0007669"/>
    <property type="project" value="TreeGrafter"/>
</dbReference>
<dbReference type="Pfam" id="PF10373">
    <property type="entry name" value="EST1_DNA_bind"/>
    <property type="match status" value="1"/>
</dbReference>
<dbReference type="InterPro" id="IPR045153">
    <property type="entry name" value="Est1/Ebs1-like"/>
</dbReference>
<feature type="compositionally biased region" description="Polar residues" evidence="2">
    <location>
        <begin position="764"/>
        <end position="773"/>
    </location>
</feature>
<evidence type="ECO:0000313" key="10">
    <source>
        <dbReference type="RefSeq" id="XP_022139979.1"/>
    </source>
</evidence>
<accession>A0A6J1CEG5</accession>
<dbReference type="RefSeq" id="XP_022139978.1">
    <property type="nucleotide sequence ID" value="XM_022284286.1"/>
</dbReference>
<dbReference type="GeneID" id="111010754"/>
<feature type="compositionally biased region" description="Pro residues" evidence="2">
    <location>
        <begin position="781"/>
        <end position="793"/>
    </location>
</feature>
<dbReference type="SUPFAM" id="SSF48452">
    <property type="entry name" value="TPR-like"/>
    <property type="match status" value="1"/>
</dbReference>
<evidence type="ECO:0000313" key="8">
    <source>
        <dbReference type="RefSeq" id="XP_022139977.1"/>
    </source>
</evidence>
<proteinExistence type="predicted"/>
<keyword evidence="1" id="KW-0677">Repeat</keyword>
<dbReference type="RefSeq" id="XP_022139979.1">
    <property type="nucleotide sequence ID" value="XM_022284287.1"/>
</dbReference>
<dbReference type="RefSeq" id="XP_022139977.1">
    <property type="nucleotide sequence ID" value="XM_022284285.1"/>
</dbReference>
<dbReference type="AlphaFoldDB" id="A0A6J1CEG5"/>
<dbReference type="RefSeq" id="XP_022139975.1">
    <property type="nucleotide sequence ID" value="XM_022284283.1"/>
</dbReference>
<dbReference type="KEGG" id="mcha:111010754"/>
<feature type="domain" description="Telomerase activating protein Est1-like N-terminal" evidence="4">
    <location>
        <begin position="74"/>
        <end position="195"/>
    </location>
</feature>
<dbReference type="InterPro" id="IPR018834">
    <property type="entry name" value="DNA/RNA-bd_Est1-type"/>
</dbReference>
<dbReference type="Gene3D" id="1.25.40.10">
    <property type="entry name" value="Tetratricopeptide repeat domain"/>
    <property type="match status" value="1"/>
</dbReference>
<dbReference type="OrthoDB" id="69928at2759"/>
<evidence type="ECO:0000259" key="4">
    <source>
        <dbReference type="Pfam" id="PF10374"/>
    </source>
</evidence>
<dbReference type="InterPro" id="IPR019458">
    <property type="entry name" value="Est1-like_N"/>
</dbReference>
<evidence type="ECO:0000313" key="6">
    <source>
        <dbReference type="RefSeq" id="XP_022139975.1"/>
    </source>
</evidence>
<gene>
    <name evidence="6 7 8 9 10" type="primary">LOC111010754</name>
</gene>
<dbReference type="PANTHER" id="PTHR15696:SF0">
    <property type="entry name" value="TELOMERASE-BINDING PROTEIN EST1A"/>
    <property type="match status" value="1"/>
</dbReference>
<dbReference type="Pfam" id="PF10374">
    <property type="entry name" value="EST1"/>
    <property type="match status" value="1"/>
</dbReference>
<feature type="region of interest" description="Disordered" evidence="2">
    <location>
        <begin position="731"/>
        <end position="793"/>
    </location>
</feature>
<dbReference type="InterPro" id="IPR011990">
    <property type="entry name" value="TPR-like_helical_dom_sf"/>
</dbReference>
<dbReference type="GO" id="GO:0070034">
    <property type="term" value="F:telomerase RNA binding"/>
    <property type="evidence" value="ECO:0007669"/>
    <property type="project" value="TreeGrafter"/>
</dbReference>
<evidence type="ECO:0000259" key="3">
    <source>
        <dbReference type="Pfam" id="PF10373"/>
    </source>
</evidence>
<evidence type="ECO:0000313" key="5">
    <source>
        <dbReference type="Proteomes" id="UP000504603"/>
    </source>
</evidence>
<sequence>MTSSTNQNRKESLLNEFQGSECVFQVASLEKQLTASILSKGILHSDVKDLYHKVCSIYERIFISDHEQVELQDIEYSLWKLHYKHIDEFRKRIKRSSANAESPKLVITKNPNDVQRSSSNYIAEFRLFLLEATKFYQKVISKIREYYGLPKEGLLYKAFGVSKGINPKKKKKCQFLCHRLLVCLGDLARYMEQHEKPDLHSHKWLAAATHYLEATMVWPDSGNPQNQLAVLATYVNDQFLAMYHCARSSAVKEPFPDAWDNLILLFERNRSSLLPSLSVDVQFSFLRPSEKSCLEIKSQTKDDHKSSETDLFSLLIRTLGFFFIKSSLEEFTSTLSSMMRWLDELLSVDDSELSVSLESYKLLDSVRTGPFRAIQIVSVFIFMLQNLFIKTDLNDMQQLELTHLALAATFVVMGRLIERCLKATQLVSFPLLPAVLVFVEWLANVLDGVSKYGSDEKSRSSMSYFFGVFVNLLERLNVNTVDAESSLAIPLWEDYELRGFTPLASAHEPLDFSSHWEHMDNYKFGGKHRAYRIIVAATKISNTANDSPKCIIHDKTRKVFYIVEQNELADKKALESAKSNIVSPDPQVPTRDVGEDIPDEVQDQNHLNKKFVTVEDEEVILFKPLMRYNSAPISIAGNGEISPKSVEDQTVSSDECLRRATSLLIAQTQGQSDPFAFQTDITNVNSNKLSEQHDTMVKDTREHQMSEGSISAGPPSLSAWVLNRGGFTLNPDREKGTNGFAKPGLQPIDELTPTFINGSRLGDTENSASSPSRESGKSYQFPPPPYSAPTPSAPYLPDDAVWFNGTNAGMSESKITRDIDQNGTFSNAFRGSPNWPATHGTHAYGPLTAGLPNIQPFTHRMTSSEWLRQYRENHNLERDSSQLMPAPYNASGNLMNFQRNDASRNDYLYQTGSQLGYNQTMNMESPLRHPAFPLAYGTNENQKNMIFHGYERPNLYGCGATDLRSEQPPLLLYLKEKEWQLQKDAASRTPTYMGN</sequence>
<organism evidence="5 10">
    <name type="scientific">Momordica charantia</name>
    <name type="common">Bitter gourd</name>
    <name type="synonym">Balsam pear</name>
    <dbReference type="NCBI Taxonomy" id="3673"/>
    <lineage>
        <taxon>Eukaryota</taxon>
        <taxon>Viridiplantae</taxon>
        <taxon>Streptophyta</taxon>
        <taxon>Embryophyta</taxon>
        <taxon>Tracheophyta</taxon>
        <taxon>Spermatophyta</taxon>
        <taxon>Magnoliopsida</taxon>
        <taxon>eudicotyledons</taxon>
        <taxon>Gunneridae</taxon>
        <taxon>Pentapetalae</taxon>
        <taxon>rosids</taxon>
        <taxon>fabids</taxon>
        <taxon>Cucurbitales</taxon>
        <taxon>Cucurbitaceae</taxon>
        <taxon>Momordiceae</taxon>
        <taxon>Momordica</taxon>
    </lineage>
</organism>
<dbReference type="Proteomes" id="UP000504603">
    <property type="component" value="Unplaced"/>
</dbReference>
<name>A0A6J1CEG5_MOMCH</name>
<evidence type="ECO:0000313" key="9">
    <source>
        <dbReference type="RefSeq" id="XP_022139978.1"/>
    </source>
</evidence>
<dbReference type="FunFam" id="1.25.40.10:FF:000225">
    <property type="entry name" value="Protein SMG7"/>
    <property type="match status" value="1"/>
</dbReference>
<evidence type="ECO:0000256" key="2">
    <source>
        <dbReference type="SAM" id="MobiDB-lite"/>
    </source>
</evidence>
<evidence type="ECO:0000313" key="7">
    <source>
        <dbReference type="RefSeq" id="XP_022139976.1"/>
    </source>
</evidence>
<evidence type="ECO:0000256" key="1">
    <source>
        <dbReference type="ARBA" id="ARBA00022737"/>
    </source>
</evidence>
<feature type="domain" description="DNA/RNA-binding" evidence="3">
    <location>
        <begin position="207"/>
        <end position="506"/>
    </location>
</feature>
<dbReference type="GO" id="GO:0000184">
    <property type="term" value="P:nuclear-transcribed mRNA catabolic process, nonsense-mediated decay"/>
    <property type="evidence" value="ECO:0007669"/>
    <property type="project" value="TreeGrafter"/>
</dbReference>